<name>A0A3P7NEK9_DIBLA</name>
<reference evidence="1 2" key="1">
    <citation type="submission" date="2018-11" db="EMBL/GenBank/DDBJ databases">
        <authorList>
            <consortium name="Pathogen Informatics"/>
        </authorList>
    </citation>
    <scope>NUCLEOTIDE SEQUENCE [LARGE SCALE GENOMIC DNA]</scope>
</reference>
<dbReference type="EMBL" id="UYRU01100241">
    <property type="protein sequence ID" value="VDN41035.1"/>
    <property type="molecule type" value="Genomic_DNA"/>
</dbReference>
<dbReference type="Proteomes" id="UP000281553">
    <property type="component" value="Unassembled WGS sequence"/>
</dbReference>
<dbReference type="Gene3D" id="1.25.50.20">
    <property type="match status" value="1"/>
</dbReference>
<gene>
    <name evidence="1" type="ORF">DILT_LOCUS18422</name>
</gene>
<proteinExistence type="predicted"/>
<accession>A0A3P7NEK9</accession>
<evidence type="ECO:0000313" key="1">
    <source>
        <dbReference type="EMBL" id="VDN41035.1"/>
    </source>
</evidence>
<feature type="non-terminal residue" evidence="1">
    <location>
        <position position="148"/>
    </location>
</feature>
<protein>
    <submittedName>
        <fullName evidence="1">Uncharacterized protein</fullName>
    </submittedName>
</protein>
<keyword evidence="2" id="KW-1185">Reference proteome</keyword>
<evidence type="ECO:0000313" key="2">
    <source>
        <dbReference type="Proteomes" id="UP000281553"/>
    </source>
</evidence>
<dbReference type="OrthoDB" id="275509at2759"/>
<organism evidence="1 2">
    <name type="scientific">Dibothriocephalus latus</name>
    <name type="common">Fish tapeworm</name>
    <name type="synonym">Diphyllobothrium latum</name>
    <dbReference type="NCBI Taxonomy" id="60516"/>
    <lineage>
        <taxon>Eukaryota</taxon>
        <taxon>Metazoa</taxon>
        <taxon>Spiralia</taxon>
        <taxon>Lophotrochozoa</taxon>
        <taxon>Platyhelminthes</taxon>
        <taxon>Cestoda</taxon>
        <taxon>Eucestoda</taxon>
        <taxon>Diphyllobothriidea</taxon>
        <taxon>Diphyllobothriidae</taxon>
        <taxon>Dibothriocephalus</taxon>
    </lineage>
</organism>
<dbReference type="AlphaFoldDB" id="A0A3P7NEK9"/>
<sequence>MCSPQARAGQCPLKTVLDFTRAYTGEESYSVWSVLAQGLGSVRVLLQEMAYKAGDEVVFSELSPEEVGLNNLYTQLALPVYEKLGMYYCEKGFQNSYFKMPNWIQTPKHKTDPPQEVSLFFLGFDPKPEDSNNDSLLRPIILEVLGRA</sequence>